<gene>
    <name evidence="1" type="ORF">RPERSI_LOCUS11310</name>
</gene>
<evidence type="ECO:0000313" key="1">
    <source>
        <dbReference type="EMBL" id="CAG8721202.1"/>
    </source>
</evidence>
<dbReference type="EMBL" id="CAJVQC010023185">
    <property type="protein sequence ID" value="CAG8721202.1"/>
    <property type="molecule type" value="Genomic_DNA"/>
</dbReference>
<protein>
    <submittedName>
        <fullName evidence="1">29871_t:CDS:1</fullName>
    </submittedName>
</protein>
<proteinExistence type="predicted"/>
<comment type="caution">
    <text evidence="1">The sequence shown here is derived from an EMBL/GenBank/DDBJ whole genome shotgun (WGS) entry which is preliminary data.</text>
</comment>
<feature type="non-terminal residue" evidence="1">
    <location>
        <position position="1"/>
    </location>
</feature>
<dbReference type="Proteomes" id="UP000789920">
    <property type="component" value="Unassembled WGS sequence"/>
</dbReference>
<accession>A0ACA9PSM5</accession>
<name>A0ACA9PSM5_9GLOM</name>
<evidence type="ECO:0000313" key="2">
    <source>
        <dbReference type="Proteomes" id="UP000789920"/>
    </source>
</evidence>
<keyword evidence="2" id="KW-1185">Reference proteome</keyword>
<organism evidence="1 2">
    <name type="scientific">Racocetra persica</name>
    <dbReference type="NCBI Taxonomy" id="160502"/>
    <lineage>
        <taxon>Eukaryota</taxon>
        <taxon>Fungi</taxon>
        <taxon>Fungi incertae sedis</taxon>
        <taxon>Mucoromycota</taxon>
        <taxon>Glomeromycotina</taxon>
        <taxon>Glomeromycetes</taxon>
        <taxon>Diversisporales</taxon>
        <taxon>Gigasporaceae</taxon>
        <taxon>Racocetra</taxon>
    </lineage>
</organism>
<sequence>IIKRFSKKVINDSMDGKISDNAKKLVSQPIDLVDITENY</sequence>
<reference evidence="1" key="1">
    <citation type="submission" date="2021-06" db="EMBL/GenBank/DDBJ databases">
        <authorList>
            <person name="Kallberg Y."/>
            <person name="Tangrot J."/>
            <person name="Rosling A."/>
        </authorList>
    </citation>
    <scope>NUCLEOTIDE SEQUENCE</scope>
    <source>
        <strain evidence="1">MA461A</strain>
    </source>
</reference>